<dbReference type="SMART" id="SM00530">
    <property type="entry name" value="HTH_XRE"/>
    <property type="match status" value="1"/>
</dbReference>
<gene>
    <name evidence="2" type="ORF">Strvi_8118</name>
</gene>
<dbReference type="Gene3D" id="1.10.260.40">
    <property type="entry name" value="lambda repressor-like DNA-binding domains"/>
    <property type="match status" value="1"/>
</dbReference>
<dbReference type="AlphaFoldDB" id="G2P8Y7"/>
<dbReference type="GO" id="GO:0003677">
    <property type="term" value="F:DNA binding"/>
    <property type="evidence" value="ECO:0007669"/>
    <property type="project" value="InterPro"/>
</dbReference>
<protein>
    <submittedName>
        <fullName evidence="2">Helix-turn-helix domain protein</fullName>
    </submittedName>
</protein>
<dbReference type="SUPFAM" id="SSF47413">
    <property type="entry name" value="lambda repressor-like DNA-binding domains"/>
    <property type="match status" value="1"/>
</dbReference>
<dbReference type="EMBL" id="CP002994">
    <property type="protein sequence ID" value="AEM87441.1"/>
    <property type="molecule type" value="Genomic_DNA"/>
</dbReference>
<accession>G2P8Y7</accession>
<dbReference type="Pfam" id="PF01381">
    <property type="entry name" value="HTH_3"/>
    <property type="match status" value="1"/>
</dbReference>
<dbReference type="PROSITE" id="PS50943">
    <property type="entry name" value="HTH_CROC1"/>
    <property type="match status" value="1"/>
</dbReference>
<feature type="domain" description="HTH cro/C1-type" evidence="1">
    <location>
        <begin position="21"/>
        <end position="76"/>
    </location>
</feature>
<dbReference type="HOGENOM" id="CLU_029927_6_1_11"/>
<proteinExistence type="predicted"/>
<dbReference type="RefSeq" id="WP_014060906.1">
    <property type="nucleotide sequence ID" value="NC_015957.1"/>
</dbReference>
<evidence type="ECO:0000313" key="3">
    <source>
        <dbReference type="Proteomes" id="UP000008703"/>
    </source>
</evidence>
<keyword evidence="3" id="KW-1185">Reference proteome</keyword>
<dbReference type="Proteomes" id="UP000008703">
    <property type="component" value="Chromosome"/>
</dbReference>
<dbReference type="InterPro" id="IPR001387">
    <property type="entry name" value="Cro/C1-type_HTH"/>
</dbReference>
<dbReference type="InterPro" id="IPR010982">
    <property type="entry name" value="Lambda_DNA-bd_dom_sf"/>
</dbReference>
<organism evidence="2 3">
    <name type="scientific">Streptomyces violaceusniger (strain Tu 4113)</name>
    <dbReference type="NCBI Taxonomy" id="653045"/>
    <lineage>
        <taxon>Bacteria</taxon>
        <taxon>Bacillati</taxon>
        <taxon>Actinomycetota</taxon>
        <taxon>Actinomycetes</taxon>
        <taxon>Kitasatosporales</taxon>
        <taxon>Streptomycetaceae</taxon>
        <taxon>Streptomyces</taxon>
        <taxon>Streptomyces violaceusniger group</taxon>
    </lineage>
</organism>
<dbReference type="KEGG" id="svl:Strvi_8118"/>
<dbReference type="eggNOG" id="COG1813">
    <property type="taxonomic scope" value="Bacteria"/>
</dbReference>
<sequence length="422" mass="45456">MNRSTQAVREASRSGDYGRVVKLVRVDAQLSQKQLGQACGLSQSAISRLEAHGAATYNMTLLARVATHLNIPFRLVGLADQSAVQAANVDGSDVERRTFLHGTAAIVAAPILTPASMTHRHQGNDGGQAASLRLATTAFRRLDGTTPSRQLQEPVLAHLRLAQTITSEADHQDARYRLAAVGSEVASLAGWLAWDMGDYGSARTWYGNAIKAARSSGDRLLAAYQLGSLAQFEAHVGNAVQSLNLLNQARSRLEERPIATATAWLSASEALAHAVAGDARMSDRALAQAAKAAEQVSTEDPAPWPWMFTFNGAKVAAMRLTCGARLGLPEWVRAAQDEAGEAMTSGHEKQRALLMLDLASAHMVAGRLDGAFSLATRALETGVRYRSGRIVERSRAVRRSFTSANKPQVVREFDERLHGIYL</sequence>
<evidence type="ECO:0000259" key="1">
    <source>
        <dbReference type="PROSITE" id="PS50943"/>
    </source>
</evidence>
<reference evidence="2" key="1">
    <citation type="submission" date="2011-08" db="EMBL/GenBank/DDBJ databases">
        <title>Complete sequence of chromosome of Streptomyces violaceusniger Tu 4113.</title>
        <authorList>
            <consortium name="US DOE Joint Genome Institute"/>
            <person name="Lucas S."/>
            <person name="Han J."/>
            <person name="Lapidus A."/>
            <person name="Cheng J.-F."/>
            <person name="Goodwin L."/>
            <person name="Pitluck S."/>
            <person name="Peters L."/>
            <person name="Ivanova N."/>
            <person name="Daligault H."/>
            <person name="Detter J.C."/>
            <person name="Han C."/>
            <person name="Tapia R."/>
            <person name="Land M."/>
            <person name="Hauser L."/>
            <person name="Kyrpides N."/>
            <person name="Ivanova N."/>
            <person name="Pagani I."/>
            <person name="Hagen A."/>
            <person name="Katz L."/>
            <person name="Fiedler H.-P."/>
            <person name="Keasling J."/>
            <person name="Fortman J."/>
            <person name="Woyke T."/>
        </authorList>
    </citation>
    <scope>NUCLEOTIDE SEQUENCE [LARGE SCALE GENOMIC DNA]</scope>
    <source>
        <strain evidence="2">Tu 4113</strain>
    </source>
</reference>
<dbReference type="InterPro" id="IPR011990">
    <property type="entry name" value="TPR-like_helical_dom_sf"/>
</dbReference>
<dbReference type="SUPFAM" id="SSF48452">
    <property type="entry name" value="TPR-like"/>
    <property type="match status" value="1"/>
</dbReference>
<evidence type="ECO:0000313" key="2">
    <source>
        <dbReference type="EMBL" id="AEM87441.1"/>
    </source>
</evidence>
<name>G2P8Y7_STRV4</name>
<dbReference type="CDD" id="cd00093">
    <property type="entry name" value="HTH_XRE"/>
    <property type="match status" value="1"/>
</dbReference>